<keyword evidence="1" id="KW-0805">Transcription regulation</keyword>
<accession>A0A9X2HBU5</accession>
<dbReference type="PANTHER" id="PTHR44846">
    <property type="entry name" value="MANNOSYL-D-GLYCERATE TRANSPORT/METABOLISM SYSTEM REPRESSOR MNGR-RELATED"/>
    <property type="match status" value="1"/>
</dbReference>
<dbReference type="SUPFAM" id="SSF64288">
    <property type="entry name" value="Chorismate lyase-like"/>
    <property type="match status" value="1"/>
</dbReference>
<dbReference type="SMART" id="SM00345">
    <property type="entry name" value="HTH_GNTR"/>
    <property type="match status" value="1"/>
</dbReference>
<name>A0A9X2HBU5_9MICC</name>
<evidence type="ECO:0000313" key="6">
    <source>
        <dbReference type="EMBL" id="MCP3425370.1"/>
    </source>
</evidence>
<dbReference type="InterPro" id="IPR050679">
    <property type="entry name" value="Bact_HTH_transcr_reg"/>
</dbReference>
<dbReference type="Proteomes" id="UP001139502">
    <property type="component" value="Unassembled WGS sequence"/>
</dbReference>
<dbReference type="InterPro" id="IPR000524">
    <property type="entry name" value="Tscrpt_reg_HTH_GntR"/>
</dbReference>
<dbReference type="Pfam" id="PF00392">
    <property type="entry name" value="GntR"/>
    <property type="match status" value="1"/>
</dbReference>
<evidence type="ECO:0000313" key="7">
    <source>
        <dbReference type="Proteomes" id="UP001139502"/>
    </source>
</evidence>
<dbReference type="GO" id="GO:0045892">
    <property type="term" value="P:negative regulation of DNA-templated transcription"/>
    <property type="evidence" value="ECO:0007669"/>
    <property type="project" value="TreeGrafter"/>
</dbReference>
<reference evidence="6" key="1">
    <citation type="submission" date="2022-06" db="EMBL/GenBank/DDBJ databases">
        <title>Rothia sp. isolated from sandalwood seedling.</title>
        <authorList>
            <person name="Tuikhar N."/>
            <person name="Kirdat K."/>
            <person name="Thorat V."/>
            <person name="Swetha P."/>
            <person name="Padma S."/>
            <person name="Sundararaj R."/>
            <person name="Yadav A."/>
        </authorList>
    </citation>
    <scope>NUCLEOTIDE SEQUENCE</scope>
    <source>
        <strain evidence="6">AR01</strain>
    </source>
</reference>
<protein>
    <submittedName>
        <fullName evidence="6">GntR family transcriptional regulator</fullName>
    </submittedName>
</protein>
<dbReference type="Gene3D" id="3.40.1410.10">
    <property type="entry name" value="Chorismate lyase-like"/>
    <property type="match status" value="1"/>
</dbReference>
<dbReference type="Pfam" id="PF07702">
    <property type="entry name" value="UTRA"/>
    <property type="match status" value="1"/>
</dbReference>
<feature type="domain" description="HTH gntR-type" evidence="5">
    <location>
        <begin position="20"/>
        <end position="86"/>
    </location>
</feature>
<dbReference type="PRINTS" id="PR00035">
    <property type="entry name" value="HTHGNTR"/>
</dbReference>
<dbReference type="AlphaFoldDB" id="A0A9X2HBU5"/>
<dbReference type="PANTHER" id="PTHR44846:SF1">
    <property type="entry name" value="MANNOSYL-D-GLYCERATE TRANSPORT_METABOLISM SYSTEM REPRESSOR MNGR-RELATED"/>
    <property type="match status" value="1"/>
</dbReference>
<dbReference type="InterPro" id="IPR036388">
    <property type="entry name" value="WH-like_DNA-bd_sf"/>
</dbReference>
<keyword evidence="3" id="KW-0804">Transcription</keyword>
<dbReference type="InterPro" id="IPR028978">
    <property type="entry name" value="Chorismate_lyase_/UTRA_dom_sf"/>
</dbReference>
<sequence>MGALDTTPPVDPGASRGHRVPKYERVREALRQEFSTAPAGTLVPSEAELCEIHRVSRITVRRAVEDLIGEQVLARHHGRGTFVAGGEPLPGLAESIDLTGFHRQKTAEGHRVSSRVLVLGVVAAPFDIAAALGLPDRARVVRLDRLRSVDGSVDHLTREWFDAARYADLLEQDFSEQSLYAYLSTRHGLVPARNEVAVSVKRAIGDDARLLGLADGSPRLATQTTTYDDRGRPQIHGRNIYAEEAALTRFSVIAQYHRR</sequence>
<comment type="caution">
    <text evidence="6">The sequence shown here is derived from an EMBL/GenBank/DDBJ whole genome shotgun (WGS) entry which is preliminary data.</text>
</comment>
<dbReference type="GO" id="GO:0003677">
    <property type="term" value="F:DNA binding"/>
    <property type="evidence" value="ECO:0007669"/>
    <property type="project" value="UniProtKB-KW"/>
</dbReference>
<gene>
    <name evidence="6" type="ORF">NBM05_04895</name>
</gene>
<dbReference type="RefSeq" id="WP_254165531.1">
    <property type="nucleotide sequence ID" value="NZ_JANAFB010000008.1"/>
</dbReference>
<evidence type="ECO:0000256" key="2">
    <source>
        <dbReference type="ARBA" id="ARBA00023125"/>
    </source>
</evidence>
<evidence type="ECO:0000256" key="1">
    <source>
        <dbReference type="ARBA" id="ARBA00023015"/>
    </source>
</evidence>
<evidence type="ECO:0000256" key="4">
    <source>
        <dbReference type="SAM" id="MobiDB-lite"/>
    </source>
</evidence>
<dbReference type="EMBL" id="JANAFB010000008">
    <property type="protein sequence ID" value="MCP3425370.1"/>
    <property type="molecule type" value="Genomic_DNA"/>
</dbReference>
<evidence type="ECO:0000259" key="5">
    <source>
        <dbReference type="PROSITE" id="PS50949"/>
    </source>
</evidence>
<keyword evidence="2" id="KW-0238">DNA-binding</keyword>
<proteinExistence type="predicted"/>
<dbReference type="Gene3D" id="1.10.10.10">
    <property type="entry name" value="Winged helix-like DNA-binding domain superfamily/Winged helix DNA-binding domain"/>
    <property type="match status" value="1"/>
</dbReference>
<organism evidence="6 7">
    <name type="scientific">Rothia santali</name>
    <dbReference type="NCBI Taxonomy" id="2949643"/>
    <lineage>
        <taxon>Bacteria</taxon>
        <taxon>Bacillati</taxon>
        <taxon>Actinomycetota</taxon>
        <taxon>Actinomycetes</taxon>
        <taxon>Micrococcales</taxon>
        <taxon>Micrococcaceae</taxon>
        <taxon>Rothia</taxon>
    </lineage>
</organism>
<dbReference type="SUPFAM" id="SSF46785">
    <property type="entry name" value="Winged helix' DNA-binding domain"/>
    <property type="match status" value="1"/>
</dbReference>
<evidence type="ECO:0000256" key="3">
    <source>
        <dbReference type="ARBA" id="ARBA00023163"/>
    </source>
</evidence>
<dbReference type="InterPro" id="IPR036390">
    <property type="entry name" value="WH_DNA-bd_sf"/>
</dbReference>
<dbReference type="SMART" id="SM00866">
    <property type="entry name" value="UTRA"/>
    <property type="match status" value="1"/>
</dbReference>
<dbReference type="InterPro" id="IPR011663">
    <property type="entry name" value="UTRA"/>
</dbReference>
<keyword evidence="7" id="KW-1185">Reference proteome</keyword>
<dbReference type="GO" id="GO:0003700">
    <property type="term" value="F:DNA-binding transcription factor activity"/>
    <property type="evidence" value="ECO:0007669"/>
    <property type="project" value="InterPro"/>
</dbReference>
<dbReference type="CDD" id="cd07377">
    <property type="entry name" value="WHTH_GntR"/>
    <property type="match status" value="1"/>
</dbReference>
<feature type="region of interest" description="Disordered" evidence="4">
    <location>
        <begin position="1"/>
        <end position="21"/>
    </location>
</feature>
<dbReference type="PROSITE" id="PS50949">
    <property type="entry name" value="HTH_GNTR"/>
    <property type="match status" value="1"/>
</dbReference>